<dbReference type="SUPFAM" id="SSF56281">
    <property type="entry name" value="Metallo-hydrolase/oxidoreductase"/>
    <property type="match status" value="1"/>
</dbReference>
<keyword evidence="7" id="KW-1185">Reference proteome</keyword>
<evidence type="ECO:0000259" key="5">
    <source>
        <dbReference type="SMART" id="SM00849"/>
    </source>
</evidence>
<dbReference type="PANTHER" id="PTHR46233">
    <property type="entry name" value="HYDROXYACYLGLUTATHIONE HYDROLASE GLOC"/>
    <property type="match status" value="1"/>
</dbReference>
<protein>
    <submittedName>
        <fullName evidence="6">Glyoxylase-like metal-dependent hydrolase (Beta-lactamase superfamily II)</fullName>
    </submittedName>
</protein>
<accession>A0A4R7K7M9</accession>
<keyword evidence="3 6" id="KW-0378">Hydrolase</keyword>
<proteinExistence type="predicted"/>
<feature type="domain" description="Metallo-beta-lactamase" evidence="5">
    <location>
        <begin position="12"/>
        <end position="188"/>
    </location>
</feature>
<evidence type="ECO:0000256" key="3">
    <source>
        <dbReference type="ARBA" id="ARBA00022801"/>
    </source>
</evidence>
<dbReference type="GO" id="GO:0016787">
    <property type="term" value="F:hydrolase activity"/>
    <property type="evidence" value="ECO:0007669"/>
    <property type="project" value="UniProtKB-KW"/>
</dbReference>
<reference evidence="6 7" key="1">
    <citation type="submission" date="2019-03" db="EMBL/GenBank/DDBJ databases">
        <title>Genomic Encyclopedia of Type Strains, Phase IV (KMG-IV): sequencing the most valuable type-strain genomes for metagenomic binning, comparative biology and taxonomic classification.</title>
        <authorList>
            <person name="Goeker M."/>
        </authorList>
    </citation>
    <scope>NUCLEOTIDE SEQUENCE [LARGE SCALE GENOMIC DNA]</scope>
    <source>
        <strain evidence="6 7">DSM 24455</strain>
    </source>
</reference>
<dbReference type="RefSeq" id="WP_133629460.1">
    <property type="nucleotide sequence ID" value="NZ_SOAZ01000044.1"/>
</dbReference>
<dbReference type="InterPro" id="IPR036866">
    <property type="entry name" value="RibonucZ/Hydroxyglut_hydro"/>
</dbReference>
<comment type="cofactor">
    <cofactor evidence="1">
        <name>Zn(2+)</name>
        <dbReference type="ChEBI" id="CHEBI:29105"/>
    </cofactor>
</comment>
<evidence type="ECO:0000256" key="2">
    <source>
        <dbReference type="ARBA" id="ARBA00022723"/>
    </source>
</evidence>
<dbReference type="EMBL" id="SOAZ01000044">
    <property type="protein sequence ID" value="TDT45974.1"/>
    <property type="molecule type" value="Genomic_DNA"/>
</dbReference>
<name>A0A4R7K7M9_9CLOT</name>
<dbReference type="Proteomes" id="UP000295325">
    <property type="component" value="Unassembled WGS sequence"/>
</dbReference>
<sequence length="204" mass="22385">MIFHVYPAGVFQANCYIIADENTLEGAVVDPGGDPEGILGICKKLNLNVKYIILTHGHGDHIAGVWKIKQETGAKILMNSKDEYLTDGGTKELIPILRDIRLFDIDEYINEGDVINLGNIRIEVLETPGHTLGSVSLKMGNIVLTGDALFQGSVGRTDFPKSSHEELIRSIKEKILTLPDDTVVYPGHGPSTTVGDEKRYNPFL</sequence>
<evidence type="ECO:0000256" key="4">
    <source>
        <dbReference type="ARBA" id="ARBA00022833"/>
    </source>
</evidence>
<dbReference type="OrthoDB" id="9802248at2"/>
<comment type="caution">
    <text evidence="6">The sequence shown here is derived from an EMBL/GenBank/DDBJ whole genome shotgun (WGS) entry which is preliminary data.</text>
</comment>
<evidence type="ECO:0000313" key="6">
    <source>
        <dbReference type="EMBL" id="TDT45974.1"/>
    </source>
</evidence>
<dbReference type="PANTHER" id="PTHR46233:SF3">
    <property type="entry name" value="HYDROXYACYLGLUTATHIONE HYDROLASE GLOC"/>
    <property type="match status" value="1"/>
</dbReference>
<dbReference type="SMART" id="SM00849">
    <property type="entry name" value="Lactamase_B"/>
    <property type="match status" value="1"/>
</dbReference>
<keyword evidence="4" id="KW-0862">Zinc</keyword>
<dbReference type="GO" id="GO:0046872">
    <property type="term" value="F:metal ion binding"/>
    <property type="evidence" value="ECO:0007669"/>
    <property type="project" value="UniProtKB-KW"/>
</dbReference>
<keyword evidence="2" id="KW-0479">Metal-binding</keyword>
<dbReference type="InterPro" id="IPR001279">
    <property type="entry name" value="Metallo-B-lactamas"/>
</dbReference>
<organism evidence="6 7">
    <name type="scientific">Fonticella tunisiensis</name>
    <dbReference type="NCBI Taxonomy" id="1096341"/>
    <lineage>
        <taxon>Bacteria</taxon>
        <taxon>Bacillati</taxon>
        <taxon>Bacillota</taxon>
        <taxon>Clostridia</taxon>
        <taxon>Eubacteriales</taxon>
        <taxon>Clostridiaceae</taxon>
        <taxon>Fonticella</taxon>
    </lineage>
</organism>
<dbReference type="AlphaFoldDB" id="A0A4R7K7M9"/>
<evidence type="ECO:0000256" key="1">
    <source>
        <dbReference type="ARBA" id="ARBA00001947"/>
    </source>
</evidence>
<dbReference type="InterPro" id="IPR051453">
    <property type="entry name" value="MBL_Glyoxalase_II"/>
</dbReference>
<evidence type="ECO:0000313" key="7">
    <source>
        <dbReference type="Proteomes" id="UP000295325"/>
    </source>
</evidence>
<dbReference type="Gene3D" id="3.60.15.10">
    <property type="entry name" value="Ribonuclease Z/Hydroxyacylglutathione hydrolase-like"/>
    <property type="match status" value="1"/>
</dbReference>
<gene>
    <name evidence="6" type="ORF">EDD71_1447</name>
</gene>
<dbReference type="Pfam" id="PF00753">
    <property type="entry name" value="Lactamase_B"/>
    <property type="match status" value="1"/>
</dbReference>
<dbReference type="CDD" id="cd06262">
    <property type="entry name" value="metallo-hydrolase-like_MBL-fold"/>
    <property type="match status" value="1"/>
</dbReference>